<dbReference type="Gramene" id="VVA15183">
    <property type="protein sequence ID" value="VVA15183"/>
    <property type="gene ID" value="Prudul26B010638"/>
</dbReference>
<dbReference type="AlphaFoldDB" id="A0A5E4EHK9"/>
<dbReference type="Pfam" id="PF12041">
    <property type="entry name" value="DELLA"/>
    <property type="match status" value="1"/>
</dbReference>
<dbReference type="InterPro" id="IPR038088">
    <property type="entry name" value="DELLA_N_sf"/>
</dbReference>
<dbReference type="InParanoid" id="A0A5E4EHK9"/>
<feature type="domain" description="Transcriptional factor DELLA N-terminal" evidence="1">
    <location>
        <begin position="39"/>
        <end position="86"/>
    </location>
</feature>
<proteinExistence type="predicted"/>
<dbReference type="EMBL" id="CABIKO010000013">
    <property type="protein sequence ID" value="VVA15183.1"/>
    <property type="molecule type" value="Genomic_DNA"/>
</dbReference>
<evidence type="ECO:0000259" key="1">
    <source>
        <dbReference type="Pfam" id="PF12041"/>
    </source>
</evidence>
<accession>A0A5E4EHK9</accession>
<reference evidence="3" key="1">
    <citation type="journal article" date="2020" name="Plant J.">
        <title>Transposons played a major role in the diversification between the closely related almond and peach genomes: results from the almond genome sequence.</title>
        <authorList>
            <person name="Alioto T."/>
            <person name="Alexiou K.G."/>
            <person name="Bardil A."/>
            <person name="Barteri F."/>
            <person name="Castanera R."/>
            <person name="Cruz F."/>
            <person name="Dhingra A."/>
            <person name="Duval H."/>
            <person name="Fernandez I Marti A."/>
            <person name="Frias L."/>
            <person name="Galan B."/>
            <person name="Garcia J.L."/>
            <person name="Howad W."/>
            <person name="Gomez-Garrido J."/>
            <person name="Gut M."/>
            <person name="Julca I."/>
            <person name="Morata J."/>
            <person name="Puigdomenech P."/>
            <person name="Ribeca P."/>
            <person name="Rubio Cabetas M.J."/>
            <person name="Vlasova A."/>
            <person name="Wirthensohn M."/>
            <person name="Garcia-Mas J."/>
            <person name="Gabaldon T."/>
            <person name="Casacuberta J.M."/>
            <person name="Arus P."/>
        </authorList>
    </citation>
    <scope>NUCLEOTIDE SEQUENCE [LARGE SCALE GENOMIC DNA]</scope>
    <source>
        <strain evidence="3">cv. Texas</strain>
    </source>
</reference>
<dbReference type="Proteomes" id="UP000327085">
    <property type="component" value="Chromosome 8"/>
</dbReference>
<dbReference type="Gene3D" id="1.10.10.1290">
    <property type="entry name" value="Transcriptional regulator DELLA, N-terminal domain"/>
    <property type="match status" value="1"/>
</dbReference>
<gene>
    <name evidence="2" type="ORF">ALMOND_2B010638</name>
</gene>
<protein>
    <submittedName>
        <fullName evidence="2">PREDICTED: DELLA</fullName>
    </submittedName>
</protein>
<evidence type="ECO:0000313" key="2">
    <source>
        <dbReference type="EMBL" id="VVA15183.1"/>
    </source>
</evidence>
<name>A0A5E4EHK9_PRUDU</name>
<organism evidence="2 3">
    <name type="scientific">Prunus dulcis</name>
    <name type="common">Almond</name>
    <name type="synonym">Amygdalus dulcis</name>
    <dbReference type="NCBI Taxonomy" id="3755"/>
    <lineage>
        <taxon>Eukaryota</taxon>
        <taxon>Viridiplantae</taxon>
        <taxon>Streptophyta</taxon>
        <taxon>Embryophyta</taxon>
        <taxon>Tracheophyta</taxon>
        <taxon>Spermatophyta</taxon>
        <taxon>Magnoliopsida</taxon>
        <taxon>eudicotyledons</taxon>
        <taxon>Gunneridae</taxon>
        <taxon>Pentapetalae</taxon>
        <taxon>rosids</taxon>
        <taxon>fabids</taxon>
        <taxon>Rosales</taxon>
        <taxon>Rosaceae</taxon>
        <taxon>Amygdaloideae</taxon>
        <taxon>Amygdaleae</taxon>
        <taxon>Prunus</taxon>
    </lineage>
</organism>
<dbReference type="SMART" id="SM01129">
    <property type="entry name" value="DELLA"/>
    <property type="match status" value="1"/>
</dbReference>
<sequence length="171" mass="19023">MVPRANTRRPHPQCCMARPKIWEQDQDGCGGSGGCGGMDELLAVLGYKVRASDMAEVAEKLEQLEMVMGSAQEDGISQLSDTVHYNLNIFKWRSSEHGSPFVLWSSSQPQLTEKRGMAGTFRRCLLCCTTAMVTLIAMVDFECPSSKPNYQDWDSKAEKLCLWGKGKHQAD</sequence>
<dbReference type="InterPro" id="IPR021914">
    <property type="entry name" value="TF_DELLA_N"/>
</dbReference>
<evidence type="ECO:0000313" key="3">
    <source>
        <dbReference type="Proteomes" id="UP000327085"/>
    </source>
</evidence>